<proteinExistence type="predicted"/>
<dbReference type="Proteomes" id="UP001279734">
    <property type="component" value="Unassembled WGS sequence"/>
</dbReference>
<sequence>MVLHHRIKDCCIWTIKVPDSAPWSRKKLMKLRVTLRTKIRHHIGNGGDTFLWFDSWHPLGLLHDRFNKRIRCITGLPLDAKVKEIIRNGD</sequence>
<evidence type="ECO:0000313" key="2">
    <source>
        <dbReference type="Proteomes" id="UP001279734"/>
    </source>
</evidence>
<comment type="caution">
    <text evidence="1">The sequence shown here is derived from an EMBL/GenBank/DDBJ whole genome shotgun (WGS) entry which is preliminary data.</text>
</comment>
<evidence type="ECO:0000313" key="1">
    <source>
        <dbReference type="EMBL" id="GMH12994.1"/>
    </source>
</evidence>
<dbReference type="EMBL" id="BSYO01000012">
    <property type="protein sequence ID" value="GMH12994.1"/>
    <property type="molecule type" value="Genomic_DNA"/>
</dbReference>
<name>A0AAD3SLU7_NEPGR</name>
<accession>A0AAD3SLU7</accession>
<dbReference type="AlphaFoldDB" id="A0AAD3SLU7"/>
<protein>
    <submittedName>
        <fullName evidence="1">Uncharacterized protein</fullName>
    </submittedName>
</protein>
<reference evidence="1" key="1">
    <citation type="submission" date="2023-05" db="EMBL/GenBank/DDBJ databases">
        <title>Nepenthes gracilis genome sequencing.</title>
        <authorList>
            <person name="Fukushima K."/>
        </authorList>
    </citation>
    <scope>NUCLEOTIDE SEQUENCE</scope>
    <source>
        <strain evidence="1">SING2019-196</strain>
    </source>
</reference>
<keyword evidence="2" id="KW-1185">Reference proteome</keyword>
<gene>
    <name evidence="1" type="ORF">Nepgr_014835</name>
</gene>
<organism evidence="1 2">
    <name type="scientific">Nepenthes gracilis</name>
    <name type="common">Slender pitcher plant</name>
    <dbReference type="NCBI Taxonomy" id="150966"/>
    <lineage>
        <taxon>Eukaryota</taxon>
        <taxon>Viridiplantae</taxon>
        <taxon>Streptophyta</taxon>
        <taxon>Embryophyta</taxon>
        <taxon>Tracheophyta</taxon>
        <taxon>Spermatophyta</taxon>
        <taxon>Magnoliopsida</taxon>
        <taxon>eudicotyledons</taxon>
        <taxon>Gunneridae</taxon>
        <taxon>Pentapetalae</taxon>
        <taxon>Caryophyllales</taxon>
        <taxon>Nepenthaceae</taxon>
        <taxon>Nepenthes</taxon>
    </lineage>
</organism>